<dbReference type="EMBL" id="VIFX01000014">
    <property type="protein sequence ID" value="TQR86189.1"/>
    <property type="molecule type" value="Genomic_DNA"/>
</dbReference>
<keyword evidence="3" id="KW-0378">Hydrolase</keyword>
<dbReference type="Gene3D" id="1.50.10.10">
    <property type="match status" value="1"/>
</dbReference>
<evidence type="ECO:0000313" key="3">
    <source>
        <dbReference type="EMBL" id="TQR86189.1"/>
    </source>
</evidence>
<dbReference type="AlphaFoldDB" id="A0A544W1R4"/>
<dbReference type="RefSeq" id="WP_142552456.1">
    <property type="nucleotide sequence ID" value="NZ_VIFX01000014.1"/>
</dbReference>
<name>A0A544W1R4_9MYCO</name>
<dbReference type="Proteomes" id="UP000315759">
    <property type="component" value="Unassembled WGS sequence"/>
</dbReference>
<evidence type="ECO:0000259" key="2">
    <source>
        <dbReference type="Pfam" id="PF19291"/>
    </source>
</evidence>
<sequence>MPDDWPAIADHGLIGDLRTCALVATDGTVDWFCAPRFDSPSVFGAILDTERGGKWTLSPTGEVSRTQQFYFPDTAVLITRFLTPDGVAEVHDFMPVLGAGDPEHRQRLVRRVSGVRGTITMRMCVDARPDYGRERCVAEESGDGVLITGDGVRLGLVASVDLSIEPGDDNTRVSAEVELSQGDSALFVLEMLNGDDVPSSNAVDMTDDLLDATTSYWRSWLRQSRYVGRWREMVHRSAITLKLLTHEPTGAVIAAPTTSIPEFIGGSRNWDYRYVWVRDAGFSLYALLRLGFTDEARAFVGWLSERLGEEREQGDGPENLGPLRVLYDIDGNRPVDETELTHLRGYRDSRPVRIGNAAVDQLQLDIYGELIDSVYLFNKYGAGISSDAWDDVVDVVDWVMENWDREDASMWEVRGGHRAYTTSRLFCWVALERTIRIARQRGLPGDVGAWSKTRDEIYARIMSHSWNDELQAFTQTEGGTELDAGVLLMPMVKFLSPADPKFLSTLEAVEKDLVTDTLVFRYSPETDGLDGEEGTFSLCSFWYVEALTRAGRLDDAQLALEKMFTYANHVGLYAEQVSATGDQVGNFPQAFTHFALISAAINLDRALDTGK</sequence>
<dbReference type="PANTHER" id="PTHR31616:SF0">
    <property type="entry name" value="GLUCAN 1,4-ALPHA-GLUCOSIDASE"/>
    <property type="match status" value="1"/>
</dbReference>
<dbReference type="SUPFAM" id="SSF48208">
    <property type="entry name" value="Six-hairpin glycosidases"/>
    <property type="match status" value="1"/>
</dbReference>
<dbReference type="InterPro" id="IPR008928">
    <property type="entry name" value="6-hairpin_glycosidase_sf"/>
</dbReference>
<dbReference type="InterPro" id="IPR012341">
    <property type="entry name" value="6hp_glycosidase-like_sf"/>
</dbReference>
<evidence type="ECO:0000313" key="4">
    <source>
        <dbReference type="Proteomes" id="UP000315759"/>
    </source>
</evidence>
<dbReference type="InterPro" id="IPR045582">
    <property type="entry name" value="Trehalase-like_N"/>
</dbReference>
<dbReference type="GO" id="GO:0004553">
    <property type="term" value="F:hydrolase activity, hydrolyzing O-glycosyl compounds"/>
    <property type="evidence" value="ECO:0007669"/>
    <property type="project" value="UniProtKB-ARBA"/>
</dbReference>
<comment type="caution">
    <text evidence="3">The sequence shown here is derived from an EMBL/GenBank/DDBJ whole genome shotgun (WGS) entry which is preliminary data.</text>
</comment>
<gene>
    <name evidence="3" type="ORF">D8S82_12800</name>
</gene>
<feature type="domain" description="Trehalase-like N-terminal" evidence="2">
    <location>
        <begin position="6"/>
        <end position="204"/>
    </location>
</feature>
<dbReference type="PANTHER" id="PTHR31616">
    <property type="entry name" value="TREHALASE"/>
    <property type="match status" value="1"/>
</dbReference>
<dbReference type="InterPro" id="IPR011613">
    <property type="entry name" value="GH15-like"/>
</dbReference>
<keyword evidence="4" id="KW-1185">Reference proteome</keyword>
<reference evidence="3 4" key="1">
    <citation type="submission" date="2018-10" db="EMBL/GenBank/DDBJ databases">
        <title>Draft genome of Mycobacterium hodleri strain B.</title>
        <authorList>
            <person name="Amande T.J."/>
            <person name="Mcgenity T.J."/>
        </authorList>
    </citation>
    <scope>NUCLEOTIDE SEQUENCE [LARGE SCALE GENOMIC DNA]</scope>
    <source>
        <strain evidence="3 4">B</strain>
    </source>
</reference>
<dbReference type="GO" id="GO:0005975">
    <property type="term" value="P:carbohydrate metabolic process"/>
    <property type="evidence" value="ECO:0007669"/>
    <property type="project" value="InterPro"/>
</dbReference>
<protein>
    <submittedName>
        <fullName evidence="3">Glycoside hydrolase family 15 protein</fullName>
    </submittedName>
</protein>
<accession>A0A544W1R4</accession>
<evidence type="ECO:0000259" key="1">
    <source>
        <dbReference type="Pfam" id="PF00723"/>
    </source>
</evidence>
<dbReference type="Pfam" id="PF00723">
    <property type="entry name" value="Glyco_hydro_15"/>
    <property type="match status" value="1"/>
</dbReference>
<proteinExistence type="predicted"/>
<dbReference type="Pfam" id="PF19291">
    <property type="entry name" value="TREH_N"/>
    <property type="match status" value="1"/>
</dbReference>
<feature type="domain" description="GH15-like" evidence="1">
    <location>
        <begin position="230"/>
        <end position="600"/>
    </location>
</feature>
<organism evidence="3 4">
    <name type="scientific">Mycolicibacterium hodleri</name>
    <dbReference type="NCBI Taxonomy" id="49897"/>
    <lineage>
        <taxon>Bacteria</taxon>
        <taxon>Bacillati</taxon>
        <taxon>Actinomycetota</taxon>
        <taxon>Actinomycetes</taxon>
        <taxon>Mycobacteriales</taxon>
        <taxon>Mycobacteriaceae</taxon>
        <taxon>Mycolicibacterium</taxon>
    </lineage>
</organism>